<dbReference type="NCBIfam" id="NF002032">
    <property type="entry name" value="PRK00856.1"/>
    <property type="match status" value="1"/>
</dbReference>
<dbReference type="KEGG" id="pabo:BCY86_04520"/>
<dbReference type="PROSITE" id="PS00097">
    <property type="entry name" value="CARBAMOYLTRANSFERASE"/>
    <property type="match status" value="1"/>
</dbReference>
<dbReference type="GO" id="GO:0006207">
    <property type="term" value="P:'de novo' pyrimidine nucleobase biosynthetic process"/>
    <property type="evidence" value="ECO:0007669"/>
    <property type="project" value="InterPro"/>
</dbReference>
<sequence>MWNGYHLLGIENLSEDQIQRILDTAESYCDHTIPLKDHQLKLQGKTVMALFIEASTRTRISFELAAKGLGAHFLSFNSSFSSFTKGESLLDTIKNLEALNVQMIILRHPSEGAPHFLASHTKMSIVNAGDGMHGHPTQALLDAFIIRRKKGRLDGLTVAICGDILHSRVARSDAMLLSRMGVRVRLCGPRNLLPKKADRLGPHIEIYDNLTSAIQGADVIMMLRVQAERIQDQAVLSLQDYGRAFCLTPFHLQHAKPDVIVMHPGPVQFGVELDREVIHGPHSVILEQTKAGIGVRMAVLAMVADARKEMSLLSVH</sequence>
<dbReference type="OrthoDB" id="9774690at2"/>
<dbReference type="InterPro" id="IPR002082">
    <property type="entry name" value="Asp_carbamoyltransf"/>
</dbReference>
<keyword evidence="11" id="KW-1185">Reference proteome</keyword>
<dbReference type="PRINTS" id="PR00100">
    <property type="entry name" value="AOTCASE"/>
</dbReference>
<dbReference type="SUPFAM" id="SSF53671">
    <property type="entry name" value="Aspartate/ornithine carbamoyltransferase"/>
    <property type="match status" value="1"/>
</dbReference>
<gene>
    <name evidence="7" type="primary">pyrB</name>
    <name evidence="10" type="ORF">BCY86_04520</name>
</gene>
<dbReference type="Gene3D" id="3.40.50.1370">
    <property type="entry name" value="Aspartate/ornithine carbamoyltransferase"/>
    <property type="match status" value="2"/>
</dbReference>
<comment type="subunit">
    <text evidence="7">Heterododecamer (2C3:3R2) of six catalytic PyrB chains organized as two trimers (C3), and six regulatory PyrI chains organized as three dimers (R2).</text>
</comment>
<feature type="binding site" evidence="7">
    <location>
        <position position="138"/>
    </location>
    <ligand>
        <name>carbamoyl phosphate</name>
        <dbReference type="ChEBI" id="CHEBI:58228"/>
    </ligand>
</feature>
<feature type="binding site" evidence="7">
    <location>
        <position position="57"/>
    </location>
    <ligand>
        <name>carbamoyl phosphate</name>
        <dbReference type="ChEBI" id="CHEBI:58228"/>
    </ligand>
</feature>
<evidence type="ECO:0000313" key="11">
    <source>
        <dbReference type="Proteomes" id="UP000185544"/>
    </source>
</evidence>
<dbReference type="RefSeq" id="WP_075276694.1">
    <property type="nucleotide sequence ID" value="NZ_CP016908.1"/>
</dbReference>
<name>A0A1L6MXA9_9BACT</name>
<evidence type="ECO:0000256" key="5">
    <source>
        <dbReference type="ARBA" id="ARBA00043884"/>
    </source>
</evidence>
<feature type="binding site" evidence="7">
    <location>
        <position position="168"/>
    </location>
    <ligand>
        <name>L-aspartate</name>
        <dbReference type="ChEBI" id="CHEBI:29991"/>
    </ligand>
</feature>
<dbReference type="NCBIfam" id="TIGR00670">
    <property type="entry name" value="asp_carb_tr"/>
    <property type="match status" value="1"/>
</dbReference>
<feature type="binding site" evidence="7">
    <location>
        <position position="224"/>
    </location>
    <ligand>
        <name>L-aspartate</name>
        <dbReference type="ChEBI" id="CHEBI:29991"/>
    </ligand>
</feature>
<accession>A0A1L6MXA9</accession>
<evidence type="ECO:0000313" key="10">
    <source>
        <dbReference type="EMBL" id="APS00028.1"/>
    </source>
</evidence>
<evidence type="ECO:0000259" key="8">
    <source>
        <dbReference type="Pfam" id="PF00185"/>
    </source>
</evidence>
<dbReference type="InterPro" id="IPR006131">
    <property type="entry name" value="Asp_carbamoyltransf_Asp/Orn-bd"/>
</dbReference>
<evidence type="ECO:0000256" key="7">
    <source>
        <dbReference type="HAMAP-Rule" id="MF_00001"/>
    </source>
</evidence>
<comment type="catalytic activity">
    <reaction evidence="6 7">
        <text>carbamoyl phosphate + L-aspartate = N-carbamoyl-L-aspartate + phosphate + H(+)</text>
        <dbReference type="Rhea" id="RHEA:20013"/>
        <dbReference type="ChEBI" id="CHEBI:15378"/>
        <dbReference type="ChEBI" id="CHEBI:29991"/>
        <dbReference type="ChEBI" id="CHEBI:32814"/>
        <dbReference type="ChEBI" id="CHEBI:43474"/>
        <dbReference type="ChEBI" id="CHEBI:58228"/>
        <dbReference type="EC" id="2.1.3.2"/>
    </reaction>
</comment>
<dbReference type="GO" id="GO:0004070">
    <property type="term" value="F:aspartate carbamoyltransferase activity"/>
    <property type="evidence" value="ECO:0007669"/>
    <property type="project" value="UniProtKB-UniRule"/>
</dbReference>
<dbReference type="InterPro" id="IPR006132">
    <property type="entry name" value="Asp/Orn_carbamoyltranf_P-bd"/>
</dbReference>
<dbReference type="UniPathway" id="UPA00070">
    <property type="reaction ID" value="UER00116"/>
</dbReference>
<evidence type="ECO:0000256" key="3">
    <source>
        <dbReference type="ARBA" id="ARBA00022679"/>
    </source>
</evidence>
<evidence type="ECO:0000259" key="9">
    <source>
        <dbReference type="Pfam" id="PF02729"/>
    </source>
</evidence>
<dbReference type="GO" id="GO:0016597">
    <property type="term" value="F:amino acid binding"/>
    <property type="evidence" value="ECO:0007669"/>
    <property type="project" value="InterPro"/>
</dbReference>
<feature type="binding site" evidence="7">
    <location>
        <position position="85"/>
    </location>
    <ligand>
        <name>L-aspartate</name>
        <dbReference type="ChEBI" id="CHEBI:29991"/>
    </ligand>
</feature>
<evidence type="ECO:0000256" key="2">
    <source>
        <dbReference type="ARBA" id="ARBA00008896"/>
    </source>
</evidence>
<feature type="binding site" evidence="7">
    <location>
        <position position="266"/>
    </location>
    <ligand>
        <name>carbamoyl phosphate</name>
        <dbReference type="ChEBI" id="CHEBI:58228"/>
    </ligand>
</feature>
<reference evidence="10 11" key="1">
    <citation type="submission" date="2016-08" db="EMBL/GenBank/DDBJ databases">
        <title>Identification and validation of antigenic proteins from Pajaroellobacter abortibovis using de-novo genome sequence assembly and reverse vaccinology.</title>
        <authorList>
            <person name="Welly B.T."/>
            <person name="Miller M.R."/>
            <person name="Stott J.L."/>
            <person name="Blanchard M.T."/>
            <person name="Islas-Trejo A.D."/>
            <person name="O'Rourke S.M."/>
            <person name="Young A.E."/>
            <person name="Medrano J.F."/>
            <person name="Van Eenennaam A.L."/>
        </authorList>
    </citation>
    <scope>NUCLEOTIDE SEQUENCE [LARGE SCALE GENOMIC DNA]</scope>
    <source>
        <strain evidence="10 11">BTF92-0548A/99-0131</strain>
    </source>
</reference>
<dbReference type="Proteomes" id="UP000185544">
    <property type="component" value="Chromosome"/>
</dbReference>
<comment type="function">
    <text evidence="5 7">Catalyzes the condensation of carbamoyl phosphate and aspartate to form carbamoyl aspartate and inorganic phosphate, the committed step in the de novo pyrimidine nucleotide biosynthesis pathway.</text>
</comment>
<evidence type="ECO:0000256" key="6">
    <source>
        <dbReference type="ARBA" id="ARBA00048859"/>
    </source>
</evidence>
<evidence type="ECO:0000256" key="1">
    <source>
        <dbReference type="ARBA" id="ARBA00004852"/>
    </source>
</evidence>
<dbReference type="STRING" id="1882918.BCY86_04520"/>
<comment type="pathway">
    <text evidence="1 7">Pyrimidine metabolism; UMP biosynthesis via de novo pathway; (S)-dihydroorotate from bicarbonate: step 2/3.</text>
</comment>
<organism evidence="10 11">
    <name type="scientific">Pajaroellobacter abortibovis</name>
    <dbReference type="NCBI Taxonomy" id="1882918"/>
    <lineage>
        <taxon>Bacteria</taxon>
        <taxon>Pseudomonadati</taxon>
        <taxon>Myxococcota</taxon>
        <taxon>Polyangia</taxon>
        <taxon>Polyangiales</taxon>
        <taxon>Polyangiaceae</taxon>
    </lineage>
</organism>
<dbReference type="AlphaFoldDB" id="A0A1L6MXA9"/>
<dbReference type="InterPro" id="IPR006130">
    <property type="entry name" value="Asp/Orn_carbamoylTrfase"/>
</dbReference>
<dbReference type="GO" id="GO:0044205">
    <property type="term" value="P:'de novo' UMP biosynthetic process"/>
    <property type="evidence" value="ECO:0007669"/>
    <property type="project" value="UniProtKB-UniRule"/>
</dbReference>
<feature type="binding site" evidence="7">
    <location>
        <position position="265"/>
    </location>
    <ligand>
        <name>carbamoyl phosphate</name>
        <dbReference type="ChEBI" id="CHEBI:58228"/>
    </ligand>
</feature>
<proteinExistence type="inferred from homology"/>
<keyword evidence="3 7" id="KW-0808">Transferase</keyword>
<feature type="domain" description="Aspartate/ornithine carbamoyltransferase carbamoyl-P binding" evidence="9">
    <location>
        <begin position="6"/>
        <end position="147"/>
    </location>
</feature>
<dbReference type="HAMAP" id="MF_00001">
    <property type="entry name" value="Asp_carb_tr"/>
    <property type="match status" value="1"/>
</dbReference>
<dbReference type="PANTHER" id="PTHR45753:SF6">
    <property type="entry name" value="ASPARTATE CARBAMOYLTRANSFERASE"/>
    <property type="match status" value="1"/>
</dbReference>
<dbReference type="Pfam" id="PF02729">
    <property type="entry name" value="OTCace_N"/>
    <property type="match status" value="1"/>
</dbReference>
<dbReference type="GO" id="GO:0006520">
    <property type="term" value="P:amino acid metabolic process"/>
    <property type="evidence" value="ECO:0007669"/>
    <property type="project" value="InterPro"/>
</dbReference>
<feature type="binding site" evidence="7">
    <location>
        <position position="107"/>
    </location>
    <ligand>
        <name>carbamoyl phosphate</name>
        <dbReference type="ChEBI" id="CHEBI:58228"/>
    </ligand>
</feature>
<comment type="similarity">
    <text evidence="2 7">Belongs to the aspartate/ornithine carbamoyltransferase superfamily. ATCase family.</text>
</comment>
<dbReference type="GO" id="GO:0005829">
    <property type="term" value="C:cytosol"/>
    <property type="evidence" value="ECO:0007669"/>
    <property type="project" value="TreeGrafter"/>
</dbReference>
<dbReference type="EMBL" id="CP016908">
    <property type="protein sequence ID" value="APS00028.1"/>
    <property type="molecule type" value="Genomic_DNA"/>
</dbReference>
<dbReference type="Pfam" id="PF00185">
    <property type="entry name" value="OTCace"/>
    <property type="match status" value="1"/>
</dbReference>
<dbReference type="InterPro" id="IPR036901">
    <property type="entry name" value="Asp/Orn_carbamoylTrfase_sf"/>
</dbReference>
<feature type="binding site" evidence="7">
    <location>
        <position position="58"/>
    </location>
    <ligand>
        <name>carbamoyl phosphate</name>
        <dbReference type="ChEBI" id="CHEBI:58228"/>
    </ligand>
</feature>
<protein>
    <recommendedName>
        <fullName evidence="7">Aspartate carbamoyltransferase</fullName>
        <ecNumber evidence="7">2.1.3.2</ecNumber>
    </recommendedName>
    <alternativeName>
        <fullName evidence="7">Aspartate transcarbamylase</fullName>
        <shortName evidence="7">ATCase</shortName>
    </alternativeName>
</protein>
<evidence type="ECO:0000256" key="4">
    <source>
        <dbReference type="ARBA" id="ARBA00022975"/>
    </source>
</evidence>
<feature type="domain" description="Aspartate/ornithine carbamoyltransferase Asp/Orn-binding" evidence="8">
    <location>
        <begin position="154"/>
        <end position="302"/>
    </location>
</feature>
<dbReference type="PANTHER" id="PTHR45753">
    <property type="entry name" value="ORNITHINE CARBAMOYLTRANSFERASE, MITOCHONDRIAL"/>
    <property type="match status" value="1"/>
</dbReference>
<keyword evidence="4 7" id="KW-0665">Pyrimidine biosynthesis</keyword>
<dbReference type="PRINTS" id="PR00101">
    <property type="entry name" value="ATCASE"/>
</dbReference>
<dbReference type="EC" id="2.1.3.2" evidence="7"/>
<feature type="binding site" evidence="7">
    <location>
        <position position="135"/>
    </location>
    <ligand>
        <name>carbamoyl phosphate</name>
        <dbReference type="ChEBI" id="CHEBI:58228"/>
    </ligand>
</feature>